<dbReference type="RefSeq" id="WP_188951299.1">
    <property type="nucleotide sequence ID" value="NZ_BMIB01000002.1"/>
</dbReference>
<feature type="transmembrane region" description="Helical" evidence="10">
    <location>
        <begin position="183"/>
        <end position="204"/>
    </location>
</feature>
<evidence type="ECO:0000313" key="13">
    <source>
        <dbReference type="Proteomes" id="UP000627292"/>
    </source>
</evidence>
<comment type="caution">
    <text evidence="12">The sequence shown here is derived from an EMBL/GenBank/DDBJ whole genome shotgun (WGS) entry which is preliminary data.</text>
</comment>
<evidence type="ECO:0000256" key="5">
    <source>
        <dbReference type="ARBA" id="ARBA00022989"/>
    </source>
</evidence>
<protein>
    <submittedName>
        <fullName evidence="12">Na+/H+ antiporter</fullName>
    </submittedName>
</protein>
<dbReference type="GO" id="GO:0051453">
    <property type="term" value="P:regulation of intracellular pH"/>
    <property type="evidence" value="ECO:0007669"/>
    <property type="project" value="TreeGrafter"/>
</dbReference>
<dbReference type="InterPro" id="IPR006153">
    <property type="entry name" value="Cation/H_exchanger_TM"/>
</dbReference>
<keyword evidence="13" id="KW-1185">Reference proteome</keyword>
<keyword evidence="8 10" id="KW-0472">Membrane</keyword>
<evidence type="ECO:0000256" key="8">
    <source>
        <dbReference type="ARBA" id="ARBA00023136"/>
    </source>
</evidence>
<evidence type="ECO:0000256" key="3">
    <source>
        <dbReference type="ARBA" id="ARBA00022475"/>
    </source>
</evidence>
<feature type="domain" description="Cation/H+ exchanger transmembrane" evidence="11">
    <location>
        <begin position="12"/>
        <end position="407"/>
    </location>
</feature>
<feature type="transmembrane region" description="Helical" evidence="10">
    <location>
        <begin position="348"/>
        <end position="370"/>
    </location>
</feature>
<accession>A0A917MTP8</accession>
<dbReference type="EMBL" id="BMIB01000002">
    <property type="protein sequence ID" value="GGH63206.1"/>
    <property type="molecule type" value="Genomic_DNA"/>
</dbReference>
<dbReference type="Gene3D" id="6.10.140.1330">
    <property type="match status" value="1"/>
</dbReference>
<evidence type="ECO:0000256" key="10">
    <source>
        <dbReference type="RuleBase" id="RU366002"/>
    </source>
</evidence>
<keyword evidence="9 10" id="KW-0739">Sodium transport</keyword>
<dbReference type="PANTHER" id="PTHR10110">
    <property type="entry name" value="SODIUM/HYDROGEN EXCHANGER"/>
    <property type="match status" value="1"/>
</dbReference>
<dbReference type="NCBIfam" id="TIGR00831">
    <property type="entry name" value="a_cpa1"/>
    <property type="match status" value="1"/>
</dbReference>
<dbReference type="GO" id="GO:0015385">
    <property type="term" value="F:sodium:proton antiporter activity"/>
    <property type="evidence" value="ECO:0007669"/>
    <property type="project" value="InterPro"/>
</dbReference>
<comment type="similarity">
    <text evidence="10">Belongs to the monovalent cation:proton antiporter 1 (CPA1) transporter (TC 2.A.36) family.</text>
</comment>
<keyword evidence="6 10" id="KW-0915">Sodium</keyword>
<dbReference type="GO" id="GO:0005886">
    <property type="term" value="C:plasma membrane"/>
    <property type="evidence" value="ECO:0007669"/>
    <property type="project" value="UniProtKB-SubCell"/>
</dbReference>
<name>A0A917MTP8_9BACT</name>
<reference evidence="12" key="2">
    <citation type="submission" date="2020-09" db="EMBL/GenBank/DDBJ databases">
        <authorList>
            <person name="Sun Q."/>
            <person name="Zhou Y."/>
        </authorList>
    </citation>
    <scope>NUCLEOTIDE SEQUENCE</scope>
    <source>
        <strain evidence="12">CGMCC 1.15290</strain>
    </source>
</reference>
<proteinExistence type="inferred from homology"/>
<keyword evidence="7 10" id="KW-0406">Ion transport</keyword>
<evidence type="ECO:0000256" key="6">
    <source>
        <dbReference type="ARBA" id="ARBA00023053"/>
    </source>
</evidence>
<gene>
    <name evidence="12" type="ORF">GCM10011379_13840</name>
</gene>
<comment type="subcellular location">
    <subcellularLocation>
        <location evidence="1 10">Cell membrane</location>
        <topology evidence="1 10">Multi-pass membrane protein</topology>
    </subcellularLocation>
</comment>
<dbReference type="GO" id="GO:0098719">
    <property type="term" value="P:sodium ion import across plasma membrane"/>
    <property type="evidence" value="ECO:0007669"/>
    <property type="project" value="TreeGrafter"/>
</dbReference>
<dbReference type="GO" id="GO:0015386">
    <property type="term" value="F:potassium:proton antiporter activity"/>
    <property type="evidence" value="ECO:0007669"/>
    <property type="project" value="TreeGrafter"/>
</dbReference>
<keyword evidence="4 10" id="KW-0812">Transmembrane</keyword>
<evidence type="ECO:0000256" key="2">
    <source>
        <dbReference type="ARBA" id="ARBA00022448"/>
    </source>
</evidence>
<evidence type="ECO:0000256" key="7">
    <source>
        <dbReference type="ARBA" id="ARBA00023065"/>
    </source>
</evidence>
<keyword evidence="2 10" id="KW-0813">Transport</keyword>
<organism evidence="12 13">
    <name type="scientific">Filimonas zeae</name>
    <dbReference type="NCBI Taxonomy" id="1737353"/>
    <lineage>
        <taxon>Bacteria</taxon>
        <taxon>Pseudomonadati</taxon>
        <taxon>Bacteroidota</taxon>
        <taxon>Chitinophagia</taxon>
        <taxon>Chitinophagales</taxon>
        <taxon>Chitinophagaceae</taxon>
        <taxon>Filimonas</taxon>
    </lineage>
</organism>
<feature type="transmembrane region" description="Helical" evidence="10">
    <location>
        <begin position="232"/>
        <end position="249"/>
    </location>
</feature>
<evidence type="ECO:0000259" key="11">
    <source>
        <dbReference type="Pfam" id="PF00999"/>
    </source>
</evidence>
<feature type="transmembrane region" description="Helical" evidence="10">
    <location>
        <begin position="27"/>
        <end position="43"/>
    </location>
</feature>
<feature type="transmembrane region" description="Helical" evidence="10">
    <location>
        <begin position="6"/>
        <end position="22"/>
    </location>
</feature>
<feature type="transmembrane region" description="Helical" evidence="10">
    <location>
        <begin position="156"/>
        <end position="176"/>
    </location>
</feature>
<feature type="transmembrane region" description="Helical" evidence="10">
    <location>
        <begin position="270"/>
        <end position="291"/>
    </location>
</feature>
<evidence type="ECO:0000256" key="1">
    <source>
        <dbReference type="ARBA" id="ARBA00004651"/>
    </source>
</evidence>
<feature type="transmembrane region" description="Helical" evidence="10">
    <location>
        <begin position="55"/>
        <end position="72"/>
    </location>
</feature>
<feature type="transmembrane region" description="Helical" evidence="10">
    <location>
        <begin position="303"/>
        <end position="327"/>
    </location>
</feature>
<feature type="transmembrane region" description="Helical" evidence="10">
    <location>
        <begin position="382"/>
        <end position="405"/>
    </location>
</feature>
<evidence type="ECO:0000256" key="4">
    <source>
        <dbReference type="ARBA" id="ARBA00022692"/>
    </source>
</evidence>
<evidence type="ECO:0000313" key="12">
    <source>
        <dbReference type="EMBL" id="GGH63206.1"/>
    </source>
</evidence>
<reference evidence="12" key="1">
    <citation type="journal article" date="2014" name="Int. J. Syst. Evol. Microbiol.">
        <title>Complete genome sequence of Corynebacterium casei LMG S-19264T (=DSM 44701T), isolated from a smear-ripened cheese.</title>
        <authorList>
            <consortium name="US DOE Joint Genome Institute (JGI-PGF)"/>
            <person name="Walter F."/>
            <person name="Albersmeier A."/>
            <person name="Kalinowski J."/>
            <person name="Ruckert C."/>
        </authorList>
    </citation>
    <scope>NUCLEOTIDE SEQUENCE</scope>
    <source>
        <strain evidence="12">CGMCC 1.15290</strain>
    </source>
</reference>
<keyword evidence="10" id="KW-0050">Antiport</keyword>
<dbReference type="Pfam" id="PF00999">
    <property type="entry name" value="Na_H_Exchanger"/>
    <property type="match status" value="1"/>
</dbReference>
<comment type="function">
    <text evidence="10">Na(+)/H(+) antiporter that extrudes sodium in exchange for external protons.</text>
</comment>
<dbReference type="AlphaFoldDB" id="A0A917MTP8"/>
<dbReference type="InterPro" id="IPR018422">
    <property type="entry name" value="Cation/H_exchanger_CPA1"/>
</dbReference>
<dbReference type="InterPro" id="IPR004705">
    <property type="entry name" value="Cation/H_exchanger_CPA1_bac"/>
</dbReference>
<dbReference type="Proteomes" id="UP000627292">
    <property type="component" value="Unassembled WGS sequence"/>
</dbReference>
<keyword evidence="5 10" id="KW-1133">Transmembrane helix</keyword>
<keyword evidence="3 10" id="KW-1003">Cell membrane</keyword>
<evidence type="ECO:0000256" key="9">
    <source>
        <dbReference type="ARBA" id="ARBA00023201"/>
    </source>
</evidence>
<dbReference type="PANTHER" id="PTHR10110:SF86">
    <property type="entry name" value="SODIUM_HYDROGEN EXCHANGER 7"/>
    <property type="match status" value="1"/>
</dbReference>
<sequence length="536" mass="60165">MQHLYIQYLVLILLILALVMLANKLRLAYPIVLVVGGLALSSVDGLSNITIEPDLVFFIFLPPLLYDAAWQTSWKDFWKWRRVIASFAFLIVILTSCVIAFTTTWLIPGFTLAMGFLLGGIVSPPDAISATTIMRRLNAPRGLVSIIEGESLLNDASSLIVFRFALAAVITGQFHFGQAAGSFFAVIIMGTLIGLAVGLVFYAIHRWLPTTTPIEIVLSLITPYCMYYAAESFHYSGVLAVVSGGLFLSHKRNSMLSFESRLQGINVWSVLGFVLNGIIFLLIGLELPVIVRQLGDVSLGQAIGYGLLISLILIVTRVLCTLGTSLFTTFISRFITVADARPGFRMPLVFGWAGMRGVVSLAAALSIPILMDNGQAFPQRNLILFITFIVILVTLVFQGLTLPALMRLLKITDKYEKIPRAKQELLIQKKLAWTAVQLIDKDYAQERDTTEHLNSLYQKLQTELHALQMHINEPNSNYRIAFEQFRTIYLQMLEAQRQLLHDINQLEEFDEELVRKYHTLVDMEEFKIREKMPLDA</sequence>
<feature type="transmembrane region" description="Helical" evidence="10">
    <location>
        <begin position="84"/>
        <end position="107"/>
    </location>
</feature>